<dbReference type="Proteomes" id="UP001163321">
    <property type="component" value="Chromosome 6"/>
</dbReference>
<comment type="caution">
    <text evidence="1">The sequence shown here is derived from an EMBL/GenBank/DDBJ whole genome shotgun (WGS) entry which is preliminary data.</text>
</comment>
<name>A0ACC0VWB1_9STRA</name>
<proteinExistence type="predicted"/>
<reference evidence="1 2" key="1">
    <citation type="journal article" date="2022" name="bioRxiv">
        <title>The genome of the oomycete Peronosclerospora sorghi, a cosmopolitan pathogen of maize and sorghum, is inflated with dispersed pseudogenes.</title>
        <authorList>
            <person name="Fletcher K."/>
            <person name="Martin F."/>
            <person name="Isakeit T."/>
            <person name="Cavanaugh K."/>
            <person name="Magill C."/>
            <person name="Michelmore R."/>
        </authorList>
    </citation>
    <scope>NUCLEOTIDE SEQUENCE [LARGE SCALE GENOMIC DNA]</scope>
    <source>
        <strain evidence="1">P6</strain>
    </source>
</reference>
<dbReference type="EMBL" id="CM047585">
    <property type="protein sequence ID" value="KAI9910855.1"/>
    <property type="molecule type" value="Genomic_DNA"/>
</dbReference>
<sequence length="291" mass="33030">MFPAEDRQQAALNSAISELFLMIFAPGIYFDPVKIQALLPDCLPPKRVRLSPFLTWGDVNLLCITKSDAVQIFTSDPRTPPHVIAALTHLVTIELPEAIETGLSRLYDSLQSNEHFIYSDDSGARCFWSHTTSPVLDERRGVALLLSSASPFGEVEDLTADVYTEQLRNRYLLLKTCLGDQAVFIHVVYAPDEPSRREEFFHSLPVNFDHTRSDRTSQDEGSFHIVLGDFNVTLDSYLDQATPSHHLPAQGRPVLRNWLDALGLIDAWRFQHPDVREFTSPTRKNRLDYCF</sequence>
<protein>
    <submittedName>
        <fullName evidence="1">Uncharacterized protein</fullName>
    </submittedName>
</protein>
<keyword evidence="2" id="KW-1185">Reference proteome</keyword>
<evidence type="ECO:0000313" key="2">
    <source>
        <dbReference type="Proteomes" id="UP001163321"/>
    </source>
</evidence>
<evidence type="ECO:0000313" key="1">
    <source>
        <dbReference type="EMBL" id="KAI9910855.1"/>
    </source>
</evidence>
<organism evidence="1 2">
    <name type="scientific">Peronosclerospora sorghi</name>
    <dbReference type="NCBI Taxonomy" id="230839"/>
    <lineage>
        <taxon>Eukaryota</taxon>
        <taxon>Sar</taxon>
        <taxon>Stramenopiles</taxon>
        <taxon>Oomycota</taxon>
        <taxon>Peronosporomycetes</taxon>
        <taxon>Peronosporales</taxon>
        <taxon>Peronosporaceae</taxon>
        <taxon>Peronosclerospora</taxon>
    </lineage>
</organism>
<gene>
    <name evidence="1" type="ORF">PsorP6_010815</name>
</gene>
<accession>A0ACC0VWB1</accession>